<evidence type="ECO:0000313" key="4">
    <source>
        <dbReference type="Proteomes" id="UP000530564"/>
    </source>
</evidence>
<gene>
    <name evidence="3" type="ORF">GGQ61_002731</name>
</gene>
<evidence type="ECO:0000313" key="3">
    <source>
        <dbReference type="EMBL" id="MBB3892003.1"/>
    </source>
</evidence>
<name>A0A840A2U4_9CAUL</name>
<comment type="caution">
    <text evidence="3">The sequence shown here is derived from an EMBL/GenBank/DDBJ whole genome shotgun (WGS) entry which is preliminary data.</text>
</comment>
<accession>A0A840A2U4</accession>
<proteinExistence type="predicted"/>
<sequence>MSRGTRRDVMLGGAAALAAGSRAFAAEGDAVYFGGPILTMDDARPRAEALAVRGGRILAVGGRDEVMAKAGRGARLVDLGGRALLPGFVDPHGHVSFVGLQAISANLLPAPDGEGDSVAALQRVTRAWIEANRPFIDRYKLVMGFGYDDSQLRELRHPTRRELDEISAEVPVLFIHQSGHLGVANSKALETAGISAATPDPQGGVFRREPGGREPNGVMEEHAFMGVMGKLLSRFDLDANLKMIAEGVKLYTRYGYTTCQDGKSSSGGVKALQLAASRGMLTADVVAYPDVLTATDVVVPPLLSRTYANRFRVGGVKLSIDGSPQGKTAWLSQPYYVPPEGQSAAYAGYPAVPVDQCLAAIDKAFANGWQILVHANGDAAIDVLIAGVREATRKHGPGDRRPVLIHGQTAREDQVDACKALGIIPSFFPMHTFYWGDWHRDSVLGPVRAENISPTGWALRRGMMFTTHHDAPVANPDSIRVLSATVTRRTRSGDILGPHQRVPVDVALKAMTLWPAYQHFEQETKGSLVAGKLADFALLSQDPTAVDPEKLASLKVVETIKEGVSIWRG</sequence>
<dbReference type="Gene3D" id="3.10.310.70">
    <property type="match status" value="1"/>
</dbReference>
<evidence type="ECO:0000259" key="2">
    <source>
        <dbReference type="Pfam" id="PF07969"/>
    </source>
</evidence>
<dbReference type="InterPro" id="IPR013108">
    <property type="entry name" value="Amidohydro_3"/>
</dbReference>
<dbReference type="SUPFAM" id="SSF51556">
    <property type="entry name" value="Metallo-dependent hydrolases"/>
    <property type="match status" value="1"/>
</dbReference>
<keyword evidence="4" id="KW-1185">Reference proteome</keyword>
<dbReference type="Gene3D" id="3.20.20.140">
    <property type="entry name" value="Metal-dependent hydrolases"/>
    <property type="match status" value="1"/>
</dbReference>
<dbReference type="Pfam" id="PF07969">
    <property type="entry name" value="Amidohydro_3"/>
    <property type="match status" value="1"/>
</dbReference>
<dbReference type="CDD" id="cd01300">
    <property type="entry name" value="YtcJ_like"/>
    <property type="match status" value="1"/>
</dbReference>
<dbReference type="PANTHER" id="PTHR22642:SF2">
    <property type="entry name" value="PROTEIN LONG AFTER FAR-RED 3"/>
    <property type="match status" value="1"/>
</dbReference>
<evidence type="ECO:0000256" key="1">
    <source>
        <dbReference type="SAM" id="SignalP"/>
    </source>
</evidence>
<feature type="domain" description="Amidohydrolase 3" evidence="2">
    <location>
        <begin position="76"/>
        <end position="564"/>
    </location>
</feature>
<dbReference type="InterPro" id="IPR032466">
    <property type="entry name" value="Metal_Hydrolase"/>
</dbReference>
<dbReference type="Gene3D" id="2.30.40.10">
    <property type="entry name" value="Urease, subunit C, domain 1"/>
    <property type="match status" value="1"/>
</dbReference>
<dbReference type="RefSeq" id="WP_221221012.1">
    <property type="nucleotide sequence ID" value="NZ_JACIDK010000003.1"/>
</dbReference>
<reference evidence="3 4" key="1">
    <citation type="submission" date="2020-08" db="EMBL/GenBank/DDBJ databases">
        <title>Genomic Encyclopedia of Type Strains, Phase IV (KMG-IV): sequencing the most valuable type-strain genomes for metagenomic binning, comparative biology and taxonomic classification.</title>
        <authorList>
            <person name="Goeker M."/>
        </authorList>
    </citation>
    <scope>NUCLEOTIDE SEQUENCE [LARGE SCALE GENOMIC DNA]</scope>
    <source>
        <strain evidence="3 4">DSM 21793</strain>
    </source>
</reference>
<dbReference type="EMBL" id="JACIDK010000003">
    <property type="protein sequence ID" value="MBB3892003.1"/>
    <property type="molecule type" value="Genomic_DNA"/>
</dbReference>
<dbReference type="GO" id="GO:0016810">
    <property type="term" value="F:hydrolase activity, acting on carbon-nitrogen (but not peptide) bonds"/>
    <property type="evidence" value="ECO:0007669"/>
    <property type="project" value="InterPro"/>
</dbReference>
<feature type="signal peptide" evidence="1">
    <location>
        <begin position="1"/>
        <end position="25"/>
    </location>
</feature>
<organism evidence="3 4">
    <name type="scientific">Phenylobacterium haematophilum</name>
    <dbReference type="NCBI Taxonomy" id="98513"/>
    <lineage>
        <taxon>Bacteria</taxon>
        <taxon>Pseudomonadati</taxon>
        <taxon>Pseudomonadota</taxon>
        <taxon>Alphaproteobacteria</taxon>
        <taxon>Caulobacterales</taxon>
        <taxon>Caulobacteraceae</taxon>
        <taxon>Phenylobacterium</taxon>
    </lineage>
</organism>
<dbReference type="Proteomes" id="UP000530564">
    <property type="component" value="Unassembled WGS sequence"/>
</dbReference>
<protein>
    <recommendedName>
        <fullName evidence="2">Amidohydrolase 3 domain-containing protein</fullName>
    </recommendedName>
</protein>
<dbReference type="InterPro" id="IPR011059">
    <property type="entry name" value="Metal-dep_hydrolase_composite"/>
</dbReference>
<dbReference type="InterPro" id="IPR033932">
    <property type="entry name" value="YtcJ-like"/>
</dbReference>
<keyword evidence="1" id="KW-0732">Signal</keyword>
<dbReference type="SUPFAM" id="SSF51338">
    <property type="entry name" value="Composite domain of metallo-dependent hydrolases"/>
    <property type="match status" value="1"/>
</dbReference>
<dbReference type="AlphaFoldDB" id="A0A840A2U4"/>
<feature type="chain" id="PRO_5032390235" description="Amidohydrolase 3 domain-containing protein" evidence="1">
    <location>
        <begin position="26"/>
        <end position="569"/>
    </location>
</feature>
<dbReference type="PANTHER" id="PTHR22642">
    <property type="entry name" value="IMIDAZOLONEPROPIONASE"/>
    <property type="match status" value="1"/>
</dbReference>